<name>A0A835H9L4_9MAGN</name>
<accession>A0A835H9L4</accession>
<reference evidence="2 3" key="1">
    <citation type="submission" date="2020-10" db="EMBL/GenBank/DDBJ databases">
        <title>The Coptis chinensis genome and diversification of protoberbering-type alkaloids.</title>
        <authorList>
            <person name="Wang B."/>
            <person name="Shu S."/>
            <person name="Song C."/>
            <person name="Liu Y."/>
        </authorList>
    </citation>
    <scope>NUCLEOTIDE SEQUENCE [LARGE SCALE GENOMIC DNA]</scope>
    <source>
        <strain evidence="2">HL-2020</strain>
        <tissue evidence="2">Leaf</tissue>
    </source>
</reference>
<evidence type="ECO:0000313" key="3">
    <source>
        <dbReference type="Proteomes" id="UP000631114"/>
    </source>
</evidence>
<dbReference type="EMBL" id="JADFTS010000008">
    <property type="protein sequence ID" value="KAF9594237.1"/>
    <property type="molecule type" value="Genomic_DNA"/>
</dbReference>
<dbReference type="Proteomes" id="UP000631114">
    <property type="component" value="Unassembled WGS sequence"/>
</dbReference>
<sequence length="95" mass="11013">MENNVSNSHPQEKKPSAPSTFIGEEKRFNENVPTFVNQDLLRFHEEGFITVQKEMNTEKSSYVGLWFFKGYLQWIDAWEEISGSKSDVTCPHVQS</sequence>
<dbReference type="AlphaFoldDB" id="A0A835H9L4"/>
<protein>
    <submittedName>
        <fullName evidence="2">Uncharacterized protein</fullName>
    </submittedName>
</protein>
<evidence type="ECO:0000313" key="2">
    <source>
        <dbReference type="EMBL" id="KAF9594237.1"/>
    </source>
</evidence>
<organism evidence="2 3">
    <name type="scientific">Coptis chinensis</name>
    <dbReference type="NCBI Taxonomy" id="261450"/>
    <lineage>
        <taxon>Eukaryota</taxon>
        <taxon>Viridiplantae</taxon>
        <taxon>Streptophyta</taxon>
        <taxon>Embryophyta</taxon>
        <taxon>Tracheophyta</taxon>
        <taxon>Spermatophyta</taxon>
        <taxon>Magnoliopsida</taxon>
        <taxon>Ranunculales</taxon>
        <taxon>Ranunculaceae</taxon>
        <taxon>Coptidoideae</taxon>
        <taxon>Coptis</taxon>
    </lineage>
</organism>
<comment type="caution">
    <text evidence="2">The sequence shown here is derived from an EMBL/GenBank/DDBJ whole genome shotgun (WGS) entry which is preliminary data.</text>
</comment>
<evidence type="ECO:0000256" key="1">
    <source>
        <dbReference type="SAM" id="MobiDB-lite"/>
    </source>
</evidence>
<proteinExistence type="predicted"/>
<gene>
    <name evidence="2" type="ORF">IFM89_028894</name>
</gene>
<feature type="region of interest" description="Disordered" evidence="1">
    <location>
        <begin position="1"/>
        <end position="23"/>
    </location>
</feature>
<keyword evidence="3" id="KW-1185">Reference proteome</keyword>